<comment type="caution">
    <text evidence="4">The sequence shown here is derived from an EMBL/GenBank/DDBJ whole genome shotgun (WGS) entry which is preliminary data.</text>
</comment>
<organism evidence="4 5">
    <name type="scientific">Bombilactobacillus mellis</name>
    <dbReference type="NCBI Taxonomy" id="1218508"/>
    <lineage>
        <taxon>Bacteria</taxon>
        <taxon>Bacillati</taxon>
        <taxon>Bacillota</taxon>
        <taxon>Bacilli</taxon>
        <taxon>Lactobacillales</taxon>
        <taxon>Lactobacillaceae</taxon>
        <taxon>Bombilactobacillus</taxon>
    </lineage>
</organism>
<dbReference type="PATRIC" id="fig|1218508.4.peg.1107"/>
<evidence type="ECO:0000313" key="5">
    <source>
        <dbReference type="Proteomes" id="UP000033695"/>
    </source>
</evidence>
<dbReference type="STRING" id="1218508.JG29_11210"/>
<evidence type="ECO:0000256" key="1">
    <source>
        <dbReference type="ARBA" id="ARBA00004241"/>
    </source>
</evidence>
<keyword evidence="3" id="KW-0472">Membrane</keyword>
<evidence type="ECO:0000256" key="3">
    <source>
        <dbReference type="SAM" id="Phobius"/>
    </source>
</evidence>
<reference evidence="4 5" key="1">
    <citation type="submission" date="2014-12" db="EMBL/GenBank/DDBJ databases">
        <title>Comparative genomics of the lactic acid bacteria isolated from the honey bee gut.</title>
        <authorList>
            <person name="Ellegaard K.M."/>
            <person name="Tamarit D."/>
            <person name="Javelind E."/>
            <person name="Olofsson T."/>
            <person name="Andersson S.G."/>
            <person name="Vasquez A."/>
        </authorList>
    </citation>
    <scope>NUCLEOTIDE SEQUENCE [LARGE SCALE GENOMIC DNA]</scope>
    <source>
        <strain evidence="4 5">Hon2</strain>
    </source>
</reference>
<name>A0A0F4KU18_9LACO</name>
<dbReference type="RefSeq" id="WP_156961636.1">
    <property type="nucleotide sequence ID" value="NZ_KQ033878.1"/>
</dbReference>
<keyword evidence="5" id="KW-1185">Reference proteome</keyword>
<keyword evidence="3" id="KW-1133">Transmembrane helix</keyword>
<dbReference type="NCBIfam" id="TIGR02532">
    <property type="entry name" value="IV_pilin_GFxxxE"/>
    <property type="match status" value="1"/>
</dbReference>
<accession>A0A0F4KU18</accession>
<evidence type="ECO:0000256" key="2">
    <source>
        <dbReference type="ARBA" id="ARBA00023287"/>
    </source>
</evidence>
<keyword evidence="2" id="KW-0178">Competence</keyword>
<protein>
    <submittedName>
        <fullName evidence="4">Uncharacterized protein</fullName>
    </submittedName>
</protein>
<evidence type="ECO:0000313" key="4">
    <source>
        <dbReference type="EMBL" id="KJY48711.1"/>
    </source>
</evidence>
<dbReference type="GO" id="GO:0030420">
    <property type="term" value="P:establishment of competence for transformation"/>
    <property type="evidence" value="ECO:0007669"/>
    <property type="project" value="UniProtKB-KW"/>
</dbReference>
<feature type="transmembrane region" description="Helical" evidence="3">
    <location>
        <begin position="21"/>
        <end position="43"/>
    </location>
</feature>
<proteinExistence type="predicted"/>
<dbReference type="AlphaFoldDB" id="A0A0F4KU18"/>
<dbReference type="InterPro" id="IPR012902">
    <property type="entry name" value="N_methyl_site"/>
</dbReference>
<comment type="subcellular location">
    <subcellularLocation>
        <location evidence="1">Cell surface</location>
    </subcellularLocation>
</comment>
<gene>
    <name evidence="4" type="ORF">JG29_11210</name>
</gene>
<dbReference type="EMBL" id="JXBZ01000008">
    <property type="protein sequence ID" value="KJY48711.1"/>
    <property type="molecule type" value="Genomic_DNA"/>
</dbReference>
<dbReference type="OrthoDB" id="2304834at2"/>
<dbReference type="HOGENOM" id="CLU_1710948_0_0_9"/>
<sequence length="158" mass="18598">MTVMKLKQAMSLLRINKLCPAFTLIESLISLTIVCIVLLLPTINYHQQLELQQEKLALLAFQSNWHNWLNDSFLYHEVRIISVNQQTHCLKFIDPNDPPRSYEQHLPRQLDCRLSRNFIRIKSGEVTPQTIIFVSAATNQEYRFKVQMQWGELIEEKT</sequence>
<dbReference type="GO" id="GO:0009986">
    <property type="term" value="C:cell surface"/>
    <property type="evidence" value="ECO:0007669"/>
    <property type="project" value="UniProtKB-SubCell"/>
</dbReference>
<keyword evidence="3" id="KW-0812">Transmembrane</keyword>
<dbReference type="Proteomes" id="UP000033695">
    <property type="component" value="Unassembled WGS sequence"/>
</dbReference>